<evidence type="ECO:0000256" key="11">
    <source>
        <dbReference type="ARBA" id="ARBA00057735"/>
    </source>
</evidence>
<evidence type="ECO:0000256" key="8">
    <source>
        <dbReference type="ARBA" id="ARBA00022840"/>
    </source>
</evidence>
<evidence type="ECO:0000256" key="9">
    <source>
        <dbReference type="ARBA" id="ARBA00029962"/>
    </source>
</evidence>
<keyword evidence="8 12" id="KW-0067">ATP-binding</keyword>
<comment type="function">
    <text evidence="11 12">Phosphorylation of dTMP to form dTDP in both de novo and salvage pathways of dTTP synthesis.</text>
</comment>
<gene>
    <name evidence="12" type="primary">tmk</name>
    <name evidence="14" type="ORF">FTUN_8356</name>
</gene>
<evidence type="ECO:0000256" key="12">
    <source>
        <dbReference type="HAMAP-Rule" id="MF_00165"/>
    </source>
</evidence>
<dbReference type="GO" id="GO:0005524">
    <property type="term" value="F:ATP binding"/>
    <property type="evidence" value="ECO:0007669"/>
    <property type="project" value="UniProtKB-UniRule"/>
</dbReference>
<feature type="binding site" evidence="12">
    <location>
        <begin position="11"/>
        <end position="18"/>
    </location>
    <ligand>
        <name>ATP</name>
        <dbReference type="ChEBI" id="CHEBI:30616"/>
    </ligand>
</feature>
<evidence type="ECO:0000256" key="6">
    <source>
        <dbReference type="ARBA" id="ARBA00022741"/>
    </source>
</evidence>
<dbReference type="GO" id="GO:0005829">
    <property type="term" value="C:cytosol"/>
    <property type="evidence" value="ECO:0007669"/>
    <property type="project" value="TreeGrafter"/>
</dbReference>
<evidence type="ECO:0000256" key="5">
    <source>
        <dbReference type="ARBA" id="ARBA00022727"/>
    </source>
</evidence>
<evidence type="ECO:0000256" key="4">
    <source>
        <dbReference type="ARBA" id="ARBA00022679"/>
    </source>
</evidence>
<accession>A0A6M5Z5L0</accession>
<dbReference type="GO" id="GO:0006233">
    <property type="term" value="P:dTDP biosynthetic process"/>
    <property type="evidence" value="ECO:0007669"/>
    <property type="project" value="InterPro"/>
</dbReference>
<evidence type="ECO:0000256" key="10">
    <source>
        <dbReference type="ARBA" id="ARBA00048743"/>
    </source>
</evidence>
<sequence>MPKPAFISLDGLDGTGKSTQCRLLVEWLTAQRVPVTACTDPGGTPLGQELRKLLLFGRDHTISTTTEAMLFMASRAQLVDEIIRPALDGGQVVVSDRFLLANVVYQGHAGGLNAADLWTVGRFVTGGLEPDLTLVFDLPPDVAVSRRNRAADRMEDRGEDYVTRVRTGFNYEAGMRPDRHRIIDATPDADAVQKVVRREVGRLLTERGWSLQE</sequence>
<evidence type="ECO:0000313" key="14">
    <source>
        <dbReference type="EMBL" id="QJX00724.1"/>
    </source>
</evidence>
<dbReference type="NCBIfam" id="TIGR00041">
    <property type="entry name" value="DTMP_kinase"/>
    <property type="match status" value="1"/>
</dbReference>
<evidence type="ECO:0000256" key="7">
    <source>
        <dbReference type="ARBA" id="ARBA00022777"/>
    </source>
</evidence>
<keyword evidence="4 12" id="KW-0808">Transferase</keyword>
<dbReference type="EC" id="2.7.4.9" evidence="2 12"/>
<dbReference type="Pfam" id="PF02223">
    <property type="entry name" value="Thymidylate_kin"/>
    <property type="match status" value="1"/>
</dbReference>
<feature type="domain" description="Thymidylate kinase-like" evidence="13">
    <location>
        <begin position="9"/>
        <end position="194"/>
    </location>
</feature>
<dbReference type="InterPro" id="IPR039430">
    <property type="entry name" value="Thymidylate_kin-like_dom"/>
</dbReference>
<comment type="similarity">
    <text evidence="1 12">Belongs to the thymidylate kinase family.</text>
</comment>
<dbReference type="Proteomes" id="UP000503447">
    <property type="component" value="Chromosome"/>
</dbReference>
<dbReference type="Gene3D" id="3.40.50.300">
    <property type="entry name" value="P-loop containing nucleotide triphosphate hydrolases"/>
    <property type="match status" value="1"/>
</dbReference>
<evidence type="ECO:0000256" key="2">
    <source>
        <dbReference type="ARBA" id="ARBA00012980"/>
    </source>
</evidence>
<name>A0A6M5Z5L0_9BACT</name>
<comment type="catalytic activity">
    <reaction evidence="10 12">
        <text>dTMP + ATP = dTDP + ADP</text>
        <dbReference type="Rhea" id="RHEA:13517"/>
        <dbReference type="ChEBI" id="CHEBI:30616"/>
        <dbReference type="ChEBI" id="CHEBI:58369"/>
        <dbReference type="ChEBI" id="CHEBI:63528"/>
        <dbReference type="ChEBI" id="CHEBI:456216"/>
        <dbReference type="EC" id="2.7.4.9"/>
    </reaction>
</comment>
<dbReference type="PANTHER" id="PTHR10344">
    <property type="entry name" value="THYMIDYLATE KINASE"/>
    <property type="match status" value="1"/>
</dbReference>
<dbReference type="SUPFAM" id="SSF52540">
    <property type="entry name" value="P-loop containing nucleoside triphosphate hydrolases"/>
    <property type="match status" value="1"/>
</dbReference>
<keyword evidence="6 12" id="KW-0547">Nucleotide-binding</keyword>
<dbReference type="GO" id="GO:0006235">
    <property type="term" value="P:dTTP biosynthetic process"/>
    <property type="evidence" value="ECO:0007669"/>
    <property type="project" value="UniProtKB-UniRule"/>
</dbReference>
<dbReference type="GO" id="GO:0004798">
    <property type="term" value="F:dTMP kinase activity"/>
    <property type="evidence" value="ECO:0007669"/>
    <property type="project" value="UniProtKB-UniRule"/>
</dbReference>
<dbReference type="FunFam" id="3.40.50.300:FF:000225">
    <property type="entry name" value="Thymidylate kinase"/>
    <property type="match status" value="1"/>
</dbReference>
<dbReference type="GO" id="GO:0006227">
    <property type="term" value="P:dUDP biosynthetic process"/>
    <property type="evidence" value="ECO:0007669"/>
    <property type="project" value="TreeGrafter"/>
</dbReference>
<keyword evidence="15" id="KW-1185">Reference proteome</keyword>
<dbReference type="PANTHER" id="PTHR10344:SF4">
    <property type="entry name" value="UMP-CMP KINASE 2, MITOCHONDRIAL"/>
    <property type="match status" value="1"/>
</dbReference>
<dbReference type="AlphaFoldDB" id="A0A6M5Z5L0"/>
<keyword evidence="5 12" id="KW-0545">Nucleotide biosynthesis</keyword>
<dbReference type="InterPro" id="IPR027417">
    <property type="entry name" value="P-loop_NTPase"/>
</dbReference>
<dbReference type="EMBL" id="CP053452">
    <property type="protein sequence ID" value="QJX00724.1"/>
    <property type="molecule type" value="Genomic_DNA"/>
</dbReference>
<evidence type="ECO:0000259" key="13">
    <source>
        <dbReference type="Pfam" id="PF02223"/>
    </source>
</evidence>
<dbReference type="KEGG" id="ftj:FTUN_8356"/>
<keyword evidence="7 12" id="KW-0418">Kinase</keyword>
<dbReference type="RefSeq" id="WP_171475420.1">
    <property type="nucleotide sequence ID" value="NZ_CP053452.2"/>
</dbReference>
<dbReference type="CDD" id="cd01672">
    <property type="entry name" value="TMPK"/>
    <property type="match status" value="1"/>
</dbReference>
<organism evidence="14 15">
    <name type="scientific">Frigoriglobus tundricola</name>
    <dbReference type="NCBI Taxonomy" id="2774151"/>
    <lineage>
        <taxon>Bacteria</taxon>
        <taxon>Pseudomonadati</taxon>
        <taxon>Planctomycetota</taxon>
        <taxon>Planctomycetia</taxon>
        <taxon>Gemmatales</taxon>
        <taxon>Gemmataceae</taxon>
        <taxon>Frigoriglobus</taxon>
    </lineage>
</organism>
<dbReference type="InterPro" id="IPR018094">
    <property type="entry name" value="Thymidylate_kinase"/>
</dbReference>
<evidence type="ECO:0000256" key="3">
    <source>
        <dbReference type="ARBA" id="ARBA00017144"/>
    </source>
</evidence>
<dbReference type="HAMAP" id="MF_00165">
    <property type="entry name" value="Thymidylate_kinase"/>
    <property type="match status" value="1"/>
</dbReference>
<evidence type="ECO:0000256" key="1">
    <source>
        <dbReference type="ARBA" id="ARBA00009776"/>
    </source>
</evidence>
<proteinExistence type="inferred from homology"/>
<reference evidence="15" key="1">
    <citation type="submission" date="2020-05" db="EMBL/GenBank/DDBJ databases">
        <title>Frigoriglobus tundricola gen. nov., sp. nov., a psychrotolerant cellulolytic planctomycete of the family Gemmataceae with two divergent copies of 16S rRNA gene.</title>
        <authorList>
            <person name="Kulichevskaya I.S."/>
            <person name="Ivanova A.A."/>
            <person name="Naumoff D.G."/>
            <person name="Beletsky A.V."/>
            <person name="Rijpstra W.I.C."/>
            <person name="Sinninghe Damste J.S."/>
            <person name="Mardanov A.V."/>
            <person name="Ravin N.V."/>
            <person name="Dedysh S.N."/>
        </authorList>
    </citation>
    <scope>NUCLEOTIDE SEQUENCE [LARGE SCALE GENOMIC DNA]</scope>
    <source>
        <strain evidence="15">PL17</strain>
    </source>
</reference>
<protein>
    <recommendedName>
        <fullName evidence="3 12">Thymidylate kinase</fullName>
        <ecNumber evidence="2 12">2.7.4.9</ecNumber>
    </recommendedName>
    <alternativeName>
        <fullName evidence="9 12">dTMP kinase</fullName>
    </alternativeName>
</protein>
<evidence type="ECO:0000313" key="15">
    <source>
        <dbReference type="Proteomes" id="UP000503447"/>
    </source>
</evidence>